<evidence type="ECO:0000313" key="2">
    <source>
        <dbReference type="Proteomes" id="UP001140011"/>
    </source>
</evidence>
<dbReference type="EMBL" id="JANBUH010002068">
    <property type="protein sequence ID" value="KAJ2740993.1"/>
    <property type="molecule type" value="Genomic_DNA"/>
</dbReference>
<sequence>GRSRKISVNFVLACNGNGGHKPPLFPIFHKNDRKFVAHALGDDSVFNISDFGRLTSELFITW</sequence>
<gene>
    <name evidence="1" type="ORF">GGI19_007011</name>
</gene>
<evidence type="ECO:0000313" key="1">
    <source>
        <dbReference type="EMBL" id="KAJ2740993.1"/>
    </source>
</evidence>
<comment type="caution">
    <text evidence="1">The sequence shown here is derived from an EMBL/GenBank/DDBJ whole genome shotgun (WGS) entry which is preliminary data.</text>
</comment>
<protein>
    <submittedName>
        <fullName evidence="1">Uncharacterized protein</fullName>
    </submittedName>
</protein>
<accession>A0A9W8L827</accession>
<proteinExistence type="predicted"/>
<feature type="non-terminal residue" evidence="1">
    <location>
        <position position="62"/>
    </location>
</feature>
<reference evidence="1" key="1">
    <citation type="submission" date="2022-07" db="EMBL/GenBank/DDBJ databases">
        <title>Phylogenomic reconstructions and comparative analyses of Kickxellomycotina fungi.</title>
        <authorList>
            <person name="Reynolds N.K."/>
            <person name="Stajich J.E."/>
            <person name="Barry K."/>
            <person name="Grigoriev I.V."/>
            <person name="Crous P."/>
            <person name="Smith M.E."/>
        </authorList>
    </citation>
    <scope>NUCLEOTIDE SEQUENCE</scope>
    <source>
        <strain evidence="1">BCRC 34297</strain>
    </source>
</reference>
<feature type="non-terminal residue" evidence="1">
    <location>
        <position position="1"/>
    </location>
</feature>
<organism evidence="1 2">
    <name type="scientific">Coemansia pectinata</name>
    <dbReference type="NCBI Taxonomy" id="1052879"/>
    <lineage>
        <taxon>Eukaryota</taxon>
        <taxon>Fungi</taxon>
        <taxon>Fungi incertae sedis</taxon>
        <taxon>Zoopagomycota</taxon>
        <taxon>Kickxellomycotina</taxon>
        <taxon>Kickxellomycetes</taxon>
        <taxon>Kickxellales</taxon>
        <taxon>Kickxellaceae</taxon>
        <taxon>Coemansia</taxon>
    </lineage>
</organism>
<keyword evidence="2" id="KW-1185">Reference proteome</keyword>
<dbReference type="Proteomes" id="UP001140011">
    <property type="component" value="Unassembled WGS sequence"/>
</dbReference>
<name>A0A9W8L827_9FUNG</name>
<dbReference type="AlphaFoldDB" id="A0A9W8L827"/>